<comment type="catalytic activity">
    <reaction evidence="10">
        <text>7,8-dihydroneopterin 3'-triphosphate + H2O = 6-carboxy-5,6,7,8-tetrahydropterin + triphosphate + acetaldehyde + 2 H(+)</text>
        <dbReference type="Rhea" id="RHEA:27966"/>
        <dbReference type="ChEBI" id="CHEBI:15343"/>
        <dbReference type="ChEBI" id="CHEBI:15377"/>
        <dbReference type="ChEBI" id="CHEBI:15378"/>
        <dbReference type="ChEBI" id="CHEBI:18036"/>
        <dbReference type="ChEBI" id="CHEBI:58462"/>
        <dbReference type="ChEBI" id="CHEBI:61032"/>
        <dbReference type="EC" id="4.1.2.50"/>
    </reaction>
</comment>
<reference evidence="12" key="1">
    <citation type="journal article" date="2019" name="Int. J. Syst. Evol. Microbiol.">
        <title>The Global Catalogue of Microorganisms (GCM) 10K type strain sequencing project: providing services to taxonomists for standard genome sequencing and annotation.</title>
        <authorList>
            <consortium name="The Broad Institute Genomics Platform"/>
            <consortium name="The Broad Institute Genome Sequencing Center for Infectious Disease"/>
            <person name="Wu L."/>
            <person name="Ma J."/>
        </authorList>
    </citation>
    <scope>NUCLEOTIDE SEQUENCE [LARGE SCALE GENOMIC DNA]</scope>
    <source>
        <strain evidence="12">CGMCC 4.1622</strain>
    </source>
</reference>
<dbReference type="Proteomes" id="UP001596066">
    <property type="component" value="Unassembled WGS sequence"/>
</dbReference>
<evidence type="ECO:0000256" key="5">
    <source>
        <dbReference type="ARBA" id="ARBA00018141"/>
    </source>
</evidence>
<dbReference type="Gene3D" id="3.30.479.10">
    <property type="entry name" value="6-pyruvoyl tetrahydropterin synthase/QueD"/>
    <property type="match status" value="1"/>
</dbReference>
<dbReference type="EC" id="4.1.2.50" evidence="4"/>
<dbReference type="EMBL" id="JBHSOC010000011">
    <property type="protein sequence ID" value="MFC5641371.1"/>
    <property type="molecule type" value="Genomic_DNA"/>
</dbReference>
<keyword evidence="12" id="KW-1185">Reference proteome</keyword>
<comment type="caution">
    <text evidence="11">The sequence shown here is derived from an EMBL/GenBank/DDBJ whole genome shotgun (WGS) entry which is preliminary data.</text>
</comment>
<evidence type="ECO:0000256" key="3">
    <source>
        <dbReference type="ARBA" id="ARBA00008900"/>
    </source>
</evidence>
<keyword evidence="8" id="KW-0456">Lyase</keyword>
<evidence type="ECO:0000256" key="8">
    <source>
        <dbReference type="ARBA" id="ARBA00023239"/>
    </source>
</evidence>
<protein>
    <recommendedName>
        <fullName evidence="5">6-carboxy-5,6,7,8-tetrahydropterin synthase</fullName>
        <ecNumber evidence="4">4.1.2.50</ecNumber>
    </recommendedName>
    <alternativeName>
        <fullName evidence="9">Queuosine biosynthesis protein QueD</fullName>
    </alternativeName>
</protein>
<dbReference type="InterPro" id="IPR007115">
    <property type="entry name" value="6-PTP_synth/QueD"/>
</dbReference>
<comment type="pathway">
    <text evidence="2">Purine metabolism; 7-cyano-7-deazaguanine biosynthesis.</text>
</comment>
<keyword evidence="6" id="KW-0479">Metal-binding</keyword>
<evidence type="ECO:0000256" key="9">
    <source>
        <dbReference type="ARBA" id="ARBA00031449"/>
    </source>
</evidence>
<dbReference type="InterPro" id="IPR038418">
    <property type="entry name" value="6-PTP_synth/QueD_sf"/>
</dbReference>
<evidence type="ECO:0000256" key="6">
    <source>
        <dbReference type="ARBA" id="ARBA00022723"/>
    </source>
</evidence>
<evidence type="ECO:0000256" key="2">
    <source>
        <dbReference type="ARBA" id="ARBA00005061"/>
    </source>
</evidence>
<evidence type="ECO:0000256" key="4">
    <source>
        <dbReference type="ARBA" id="ARBA00012982"/>
    </source>
</evidence>
<accession>A0ABW0VBB5</accession>
<dbReference type="RefSeq" id="WP_346143441.1">
    <property type="nucleotide sequence ID" value="NZ_BAAAUA010000013.1"/>
</dbReference>
<gene>
    <name evidence="11" type="ORF">ACFPZF_08345</name>
</gene>
<evidence type="ECO:0000313" key="11">
    <source>
        <dbReference type="EMBL" id="MFC5641371.1"/>
    </source>
</evidence>
<sequence length="166" mass="17933">MSDNSALTVRHAVTVRHNFETAHRLPHLAGKCENLHGHSWWAEITVTSPNLAAGTVVEFGGFKRALREWIDTFLDHGTMLGHTDPLAPILAGHGSKLFRFGADDPTEQERHATDLGWPSVEAVAELLSRVATDALHTLPRAAGAVVSHVHVSETAVNAASWTAAQQ</sequence>
<comment type="similarity">
    <text evidence="3">Belongs to the PTPS family. QueD subfamily.</text>
</comment>
<evidence type="ECO:0000256" key="1">
    <source>
        <dbReference type="ARBA" id="ARBA00001947"/>
    </source>
</evidence>
<keyword evidence="7" id="KW-0862">Zinc</keyword>
<dbReference type="PANTHER" id="PTHR12589">
    <property type="entry name" value="PYRUVOYL TETRAHYDROBIOPTERIN SYNTHASE"/>
    <property type="match status" value="1"/>
</dbReference>
<evidence type="ECO:0000256" key="7">
    <source>
        <dbReference type="ARBA" id="ARBA00022833"/>
    </source>
</evidence>
<name>A0ABW0VBB5_9ACTN</name>
<evidence type="ECO:0000313" key="12">
    <source>
        <dbReference type="Proteomes" id="UP001596066"/>
    </source>
</evidence>
<organism evidence="11 12">
    <name type="scientific">Kitasatospora cinereorecta</name>
    <dbReference type="NCBI Taxonomy" id="285560"/>
    <lineage>
        <taxon>Bacteria</taxon>
        <taxon>Bacillati</taxon>
        <taxon>Actinomycetota</taxon>
        <taxon>Actinomycetes</taxon>
        <taxon>Kitasatosporales</taxon>
        <taxon>Streptomycetaceae</taxon>
        <taxon>Kitasatospora</taxon>
    </lineage>
</organism>
<dbReference type="SUPFAM" id="SSF55620">
    <property type="entry name" value="Tetrahydrobiopterin biosynthesis enzymes-like"/>
    <property type="match status" value="1"/>
</dbReference>
<proteinExistence type="inferred from homology"/>
<dbReference type="PANTHER" id="PTHR12589:SF7">
    <property type="entry name" value="6-PYRUVOYL TETRAHYDROBIOPTERIN SYNTHASE"/>
    <property type="match status" value="1"/>
</dbReference>
<comment type="cofactor">
    <cofactor evidence="1">
        <name>Zn(2+)</name>
        <dbReference type="ChEBI" id="CHEBI:29105"/>
    </cofactor>
</comment>
<evidence type="ECO:0000256" key="10">
    <source>
        <dbReference type="ARBA" id="ARBA00048807"/>
    </source>
</evidence>
<dbReference type="Pfam" id="PF01242">
    <property type="entry name" value="PTPS"/>
    <property type="match status" value="1"/>
</dbReference>